<feature type="transmembrane region" description="Helical" evidence="1">
    <location>
        <begin position="24"/>
        <end position="51"/>
    </location>
</feature>
<gene>
    <name evidence="2" type="ORF">ebA7272</name>
</gene>
<dbReference type="HOGENOM" id="CLU_1736771_0_0_4"/>
<protein>
    <submittedName>
        <fullName evidence="2">Uncharacterized protein</fullName>
    </submittedName>
</protein>
<dbReference type="STRING" id="76114.ebA7272"/>
<name>Q5NXG8_AROAE</name>
<keyword evidence="3" id="KW-1185">Reference proteome</keyword>
<dbReference type="Proteomes" id="UP000006552">
    <property type="component" value="Chromosome"/>
</dbReference>
<dbReference type="KEGG" id="eba:ebA7272"/>
<keyword evidence="1" id="KW-0812">Transmembrane</keyword>
<organism evidence="2 3">
    <name type="scientific">Aromatoleum aromaticum (strain DSM 19018 / LMG 30748 / EbN1)</name>
    <name type="common">Azoarcus sp. (strain EbN1)</name>
    <dbReference type="NCBI Taxonomy" id="76114"/>
    <lineage>
        <taxon>Bacteria</taxon>
        <taxon>Pseudomonadati</taxon>
        <taxon>Pseudomonadota</taxon>
        <taxon>Betaproteobacteria</taxon>
        <taxon>Rhodocyclales</taxon>
        <taxon>Rhodocyclaceae</taxon>
        <taxon>Aromatoleum</taxon>
    </lineage>
</organism>
<dbReference type="EMBL" id="CR555306">
    <property type="protein sequence ID" value="CAI10246.1"/>
    <property type="molecule type" value="Genomic_DNA"/>
</dbReference>
<keyword evidence="1" id="KW-1133">Transmembrane helix</keyword>
<proteinExistence type="predicted"/>
<accession>Q5NXG8</accession>
<evidence type="ECO:0000256" key="1">
    <source>
        <dbReference type="SAM" id="Phobius"/>
    </source>
</evidence>
<reference evidence="2 3" key="1">
    <citation type="journal article" date="2005" name="Arch. Microbiol.">
        <title>The genome sequence of an anaerobic aromatic-degrading denitrifying bacterium, strain EbN1.</title>
        <authorList>
            <person name="Rabus R."/>
            <person name="Kube M."/>
            <person name="Heider J."/>
            <person name="Beck A."/>
            <person name="Heitmann K."/>
            <person name="Widdel F."/>
            <person name="Reinhardt R."/>
        </authorList>
    </citation>
    <scope>NUCLEOTIDE SEQUENCE [LARGE SCALE GENOMIC DNA]</scope>
    <source>
        <strain evidence="2 3">EbN1</strain>
    </source>
</reference>
<evidence type="ECO:0000313" key="2">
    <source>
        <dbReference type="EMBL" id="CAI10246.1"/>
    </source>
</evidence>
<sequence>MTSAVLYVGPRMAREYVDPVPKEWAFIVVGALVFSAFLLLSWACAGAWMAVANKWKAASTLITSRSLSDLERSILFGMGGNPTKPLNLEDINYFAMGISRLEVLQAVSDLARKDLVHLGLFTSDLVFFTEKGRERALELQRESSAYKGSK</sequence>
<dbReference type="AlphaFoldDB" id="Q5NXG8"/>
<keyword evidence="1" id="KW-0472">Membrane</keyword>
<dbReference type="eggNOG" id="ENOG5033NRY">
    <property type="taxonomic scope" value="Bacteria"/>
</dbReference>
<evidence type="ECO:0000313" key="3">
    <source>
        <dbReference type="Proteomes" id="UP000006552"/>
    </source>
</evidence>